<comment type="function">
    <text evidence="8 10">Specifically methylates the N3 position of the uracil ring of uridine 1498 (m3U1498) in 16S rRNA. Acts on the fully assembled 30S ribosomal subunit.</text>
</comment>
<evidence type="ECO:0000256" key="7">
    <source>
        <dbReference type="ARBA" id="ARBA00022691"/>
    </source>
</evidence>
<dbReference type="PANTHER" id="PTHR30027:SF3">
    <property type="entry name" value="16S RRNA (URACIL(1498)-N(3))-METHYLTRANSFERASE"/>
    <property type="match status" value="1"/>
</dbReference>
<dbReference type="InterPro" id="IPR015947">
    <property type="entry name" value="PUA-like_sf"/>
</dbReference>
<keyword evidence="3 10" id="KW-0963">Cytoplasm</keyword>
<dbReference type="InterPro" id="IPR046886">
    <property type="entry name" value="RsmE_MTase_dom"/>
</dbReference>
<keyword evidence="7 10" id="KW-0949">S-adenosyl-L-methionine</keyword>
<evidence type="ECO:0000256" key="2">
    <source>
        <dbReference type="ARBA" id="ARBA00005528"/>
    </source>
</evidence>
<dbReference type="Gene3D" id="3.40.1280.10">
    <property type="match status" value="1"/>
</dbReference>
<evidence type="ECO:0000256" key="9">
    <source>
        <dbReference type="ARBA" id="ARBA00047944"/>
    </source>
</evidence>
<dbReference type="Pfam" id="PF04452">
    <property type="entry name" value="Methyltrans_RNA"/>
    <property type="match status" value="1"/>
</dbReference>
<organism evidence="13 14">
    <name type="scientific">Porphyromonas catoniae ATCC 51270</name>
    <dbReference type="NCBI Taxonomy" id="887901"/>
    <lineage>
        <taxon>Bacteria</taxon>
        <taxon>Pseudomonadati</taxon>
        <taxon>Bacteroidota</taxon>
        <taxon>Bacteroidia</taxon>
        <taxon>Bacteroidales</taxon>
        <taxon>Porphyromonadaceae</taxon>
        <taxon>Porphyromonas</taxon>
    </lineage>
</organism>
<dbReference type="RefSeq" id="WP_044169681.1">
    <property type="nucleotide sequence ID" value="NZ_JDFF01000025.1"/>
</dbReference>
<proteinExistence type="inferred from homology"/>
<evidence type="ECO:0000256" key="1">
    <source>
        <dbReference type="ARBA" id="ARBA00004496"/>
    </source>
</evidence>
<dbReference type="InterPro" id="IPR006700">
    <property type="entry name" value="RsmE"/>
</dbReference>
<dbReference type="EMBL" id="JDFF01000025">
    <property type="protein sequence ID" value="EWC91309.1"/>
    <property type="molecule type" value="Genomic_DNA"/>
</dbReference>
<gene>
    <name evidence="13" type="ORF">HMPREF0636_0149</name>
</gene>
<reference evidence="13 14" key="1">
    <citation type="submission" date="2014-01" db="EMBL/GenBank/DDBJ databases">
        <authorList>
            <person name="Durkin A.S."/>
            <person name="McCorrison J."/>
            <person name="Torralba M."/>
            <person name="Gillis M."/>
            <person name="Haft D.H."/>
            <person name="Methe B."/>
            <person name="Sutton G."/>
            <person name="Nelson K.E."/>
        </authorList>
    </citation>
    <scope>NUCLEOTIDE SEQUENCE [LARGE SCALE GENOMIC DNA]</scope>
    <source>
        <strain evidence="13 14">ATCC 51270</strain>
    </source>
</reference>
<comment type="caution">
    <text evidence="13">The sequence shown here is derived from an EMBL/GenBank/DDBJ whole genome shotgun (WGS) entry which is preliminary data.</text>
</comment>
<dbReference type="GO" id="GO:0070042">
    <property type="term" value="F:rRNA (uridine-N3-)-methyltransferase activity"/>
    <property type="evidence" value="ECO:0007669"/>
    <property type="project" value="TreeGrafter"/>
</dbReference>
<dbReference type="Pfam" id="PF20260">
    <property type="entry name" value="PUA_4"/>
    <property type="match status" value="1"/>
</dbReference>
<keyword evidence="14" id="KW-1185">Reference proteome</keyword>
<keyword evidence="4 10" id="KW-0698">rRNA processing</keyword>
<feature type="domain" description="Ribosomal RNA small subunit methyltransferase E methyltransferase" evidence="11">
    <location>
        <begin position="79"/>
        <end position="233"/>
    </location>
</feature>
<dbReference type="Proteomes" id="UP000023482">
    <property type="component" value="Unassembled WGS sequence"/>
</dbReference>
<dbReference type="CDD" id="cd18084">
    <property type="entry name" value="RsmE-like"/>
    <property type="match status" value="1"/>
</dbReference>
<dbReference type="SUPFAM" id="SSF88697">
    <property type="entry name" value="PUA domain-like"/>
    <property type="match status" value="1"/>
</dbReference>
<dbReference type="GO" id="GO:0070475">
    <property type="term" value="P:rRNA base methylation"/>
    <property type="evidence" value="ECO:0007669"/>
    <property type="project" value="TreeGrafter"/>
</dbReference>
<evidence type="ECO:0000259" key="11">
    <source>
        <dbReference type="Pfam" id="PF04452"/>
    </source>
</evidence>
<evidence type="ECO:0000313" key="14">
    <source>
        <dbReference type="Proteomes" id="UP000023482"/>
    </source>
</evidence>
<evidence type="ECO:0000256" key="6">
    <source>
        <dbReference type="ARBA" id="ARBA00022679"/>
    </source>
</evidence>
<feature type="domain" description="Ribosomal RNA small subunit methyltransferase E PUA-like" evidence="12">
    <location>
        <begin position="18"/>
        <end position="64"/>
    </location>
</feature>
<dbReference type="Gene3D" id="2.40.240.20">
    <property type="entry name" value="Hypothetical PUA domain-like, domain 1"/>
    <property type="match status" value="1"/>
</dbReference>
<comment type="catalytic activity">
    <reaction evidence="9 10">
        <text>uridine(1498) in 16S rRNA + S-adenosyl-L-methionine = N(3)-methyluridine(1498) in 16S rRNA + S-adenosyl-L-homocysteine + H(+)</text>
        <dbReference type="Rhea" id="RHEA:42920"/>
        <dbReference type="Rhea" id="RHEA-COMP:10283"/>
        <dbReference type="Rhea" id="RHEA-COMP:10284"/>
        <dbReference type="ChEBI" id="CHEBI:15378"/>
        <dbReference type="ChEBI" id="CHEBI:57856"/>
        <dbReference type="ChEBI" id="CHEBI:59789"/>
        <dbReference type="ChEBI" id="CHEBI:65315"/>
        <dbReference type="ChEBI" id="CHEBI:74502"/>
        <dbReference type="EC" id="2.1.1.193"/>
    </reaction>
</comment>
<accession>Z4WV48</accession>
<evidence type="ECO:0000256" key="3">
    <source>
        <dbReference type="ARBA" id="ARBA00022490"/>
    </source>
</evidence>
<name>Z4WV48_9PORP</name>
<comment type="subcellular location">
    <subcellularLocation>
        <location evidence="1 10">Cytoplasm</location>
    </subcellularLocation>
</comment>
<keyword evidence="5 10" id="KW-0489">Methyltransferase</keyword>
<dbReference type="EC" id="2.1.1.193" evidence="10"/>
<keyword evidence="6 10" id="KW-0808">Transferase</keyword>
<dbReference type="GO" id="GO:0005737">
    <property type="term" value="C:cytoplasm"/>
    <property type="evidence" value="ECO:0007669"/>
    <property type="project" value="UniProtKB-SubCell"/>
</dbReference>
<dbReference type="PANTHER" id="PTHR30027">
    <property type="entry name" value="RIBOSOMAL RNA SMALL SUBUNIT METHYLTRANSFERASE E"/>
    <property type="match status" value="1"/>
</dbReference>
<dbReference type="OrthoDB" id="9815641at2"/>
<dbReference type="AlphaFoldDB" id="Z4WV48"/>
<dbReference type="InterPro" id="IPR046887">
    <property type="entry name" value="RsmE_PUA-like"/>
</dbReference>
<comment type="similarity">
    <text evidence="2 10">Belongs to the RNA methyltransferase RsmE family.</text>
</comment>
<evidence type="ECO:0000259" key="12">
    <source>
        <dbReference type="Pfam" id="PF20260"/>
    </source>
</evidence>
<dbReference type="NCBIfam" id="NF008702">
    <property type="entry name" value="PRK11713.6-1"/>
    <property type="match status" value="1"/>
</dbReference>
<dbReference type="InterPro" id="IPR029026">
    <property type="entry name" value="tRNA_m1G_MTases_N"/>
</dbReference>
<sequence>MKDLPLFYAPQLREEQQLPEAEALHAIKALRTSIGDELLVTDGQGMLYETIVTAVDRRHCFVSITREQIWNKYWSGRWSVAIAPTKSVDRIEWMIEKMVEVGVDEIILLRTKHSERKHINQERLERIVQSAMKQSQKALLPALRTDINFADLLSEAKQPIRLIAHCREGMSPERVTIDRAFSPKQDILIAIGPEGDFTIEELEEAIRTGFVPVTLGESRLRTETAGLIALQWLHTLHMLSLHNTTENSK</sequence>
<evidence type="ECO:0000313" key="13">
    <source>
        <dbReference type="EMBL" id="EWC91309.1"/>
    </source>
</evidence>
<protein>
    <recommendedName>
        <fullName evidence="10">Ribosomal RNA small subunit methyltransferase E</fullName>
        <ecNumber evidence="10">2.1.1.193</ecNumber>
    </recommendedName>
</protein>
<dbReference type="PATRIC" id="fig|887901.3.peg.1668"/>
<dbReference type="PIRSF" id="PIRSF015601">
    <property type="entry name" value="MTase_slr0722"/>
    <property type="match status" value="1"/>
</dbReference>
<dbReference type="NCBIfam" id="TIGR00046">
    <property type="entry name" value="RsmE family RNA methyltransferase"/>
    <property type="match status" value="1"/>
</dbReference>
<dbReference type="SUPFAM" id="SSF75217">
    <property type="entry name" value="alpha/beta knot"/>
    <property type="match status" value="1"/>
</dbReference>
<evidence type="ECO:0000256" key="10">
    <source>
        <dbReference type="PIRNR" id="PIRNR015601"/>
    </source>
</evidence>
<evidence type="ECO:0000256" key="5">
    <source>
        <dbReference type="ARBA" id="ARBA00022603"/>
    </source>
</evidence>
<evidence type="ECO:0000256" key="8">
    <source>
        <dbReference type="ARBA" id="ARBA00025699"/>
    </source>
</evidence>
<evidence type="ECO:0000256" key="4">
    <source>
        <dbReference type="ARBA" id="ARBA00022552"/>
    </source>
</evidence>
<dbReference type="InterPro" id="IPR029028">
    <property type="entry name" value="Alpha/beta_knot_MTases"/>
</dbReference>